<protein>
    <recommendedName>
        <fullName evidence="3">Enoyl-CoA hydratase</fullName>
    </recommendedName>
</protein>
<reference evidence="1" key="1">
    <citation type="submission" date="2023-03" db="EMBL/GenBank/DDBJ databases">
        <title>Amycolatopsis taiwanensis NBRC 103393.</title>
        <authorList>
            <person name="Ichikawa N."/>
            <person name="Sato H."/>
            <person name="Tonouchi N."/>
        </authorList>
    </citation>
    <scope>NUCLEOTIDE SEQUENCE</scope>
    <source>
        <strain evidence="1">NBRC 103393</strain>
    </source>
</reference>
<comment type="caution">
    <text evidence="1">The sequence shown here is derived from an EMBL/GenBank/DDBJ whole genome shotgun (WGS) entry which is preliminary data.</text>
</comment>
<keyword evidence="2" id="KW-1185">Reference proteome</keyword>
<dbReference type="Gene3D" id="1.10.12.10">
    <property type="entry name" value="Lyase 2-enoyl-coa Hydratase, Chain A, domain 2"/>
    <property type="match status" value="1"/>
</dbReference>
<evidence type="ECO:0000313" key="2">
    <source>
        <dbReference type="Proteomes" id="UP001165136"/>
    </source>
</evidence>
<proteinExistence type="predicted"/>
<dbReference type="AlphaFoldDB" id="A0A9W6VHK8"/>
<organism evidence="1 2">
    <name type="scientific">Amycolatopsis taiwanensis</name>
    <dbReference type="NCBI Taxonomy" id="342230"/>
    <lineage>
        <taxon>Bacteria</taxon>
        <taxon>Bacillati</taxon>
        <taxon>Actinomycetota</taxon>
        <taxon>Actinomycetes</taxon>
        <taxon>Pseudonocardiales</taxon>
        <taxon>Pseudonocardiaceae</taxon>
        <taxon>Amycolatopsis</taxon>
    </lineage>
</organism>
<dbReference type="RefSeq" id="WP_285488621.1">
    <property type="nucleotide sequence ID" value="NZ_BSTI01000013.1"/>
</dbReference>
<dbReference type="EMBL" id="BSTI01000013">
    <property type="protein sequence ID" value="GLY68810.1"/>
    <property type="molecule type" value="Genomic_DNA"/>
</dbReference>
<accession>A0A9W6VHK8</accession>
<dbReference type="InterPro" id="IPR014748">
    <property type="entry name" value="Enoyl-CoA_hydra_C"/>
</dbReference>
<sequence length="45" mass="4844">MTVLTSVADGVAVVTLNRSVLYTSDDKREGAEAFLAKRLPRFTGS</sequence>
<gene>
    <name evidence="1" type="ORF">Atai01_54290</name>
</gene>
<evidence type="ECO:0008006" key="3">
    <source>
        <dbReference type="Google" id="ProtNLM"/>
    </source>
</evidence>
<evidence type="ECO:0000313" key="1">
    <source>
        <dbReference type="EMBL" id="GLY68810.1"/>
    </source>
</evidence>
<dbReference type="Proteomes" id="UP001165136">
    <property type="component" value="Unassembled WGS sequence"/>
</dbReference>
<name>A0A9W6VHK8_9PSEU</name>